<evidence type="ECO:0000256" key="1">
    <source>
        <dbReference type="ARBA" id="ARBA00008366"/>
    </source>
</evidence>
<dbReference type="OrthoDB" id="9775805at2"/>
<dbReference type="CDD" id="cd02146">
    <property type="entry name" value="NfsA-like"/>
    <property type="match status" value="1"/>
</dbReference>
<evidence type="ECO:0000313" key="7">
    <source>
        <dbReference type="EMBL" id="OLF50010.1"/>
    </source>
</evidence>
<dbReference type="PANTHER" id="PTHR43425:SF2">
    <property type="entry name" value="OXYGEN-INSENSITIVE NADPH NITROREDUCTASE"/>
    <property type="match status" value="1"/>
</dbReference>
<dbReference type="EMBL" id="UHEN01000001">
    <property type="protein sequence ID" value="SUN08505.1"/>
    <property type="molecule type" value="Genomic_DNA"/>
</dbReference>
<dbReference type="InterPro" id="IPR029479">
    <property type="entry name" value="Nitroreductase"/>
</dbReference>
<organism evidence="7 9">
    <name type="scientific">Streptococcus acidominimus</name>
    <dbReference type="NCBI Taxonomy" id="1326"/>
    <lineage>
        <taxon>Bacteria</taxon>
        <taxon>Bacillati</taxon>
        <taxon>Bacillota</taxon>
        <taxon>Bacilli</taxon>
        <taxon>Lactobacillales</taxon>
        <taxon>Streptococcaceae</taxon>
        <taxon>Streptococcus</taxon>
    </lineage>
</organism>
<dbReference type="GO" id="GO:0016491">
    <property type="term" value="F:oxidoreductase activity"/>
    <property type="evidence" value="ECO:0007669"/>
    <property type="project" value="UniProtKB-UniRule"/>
</dbReference>
<evidence type="ECO:0000256" key="4">
    <source>
        <dbReference type="ARBA" id="ARBA00023002"/>
    </source>
</evidence>
<dbReference type="SUPFAM" id="SSF55469">
    <property type="entry name" value="FMN-dependent nitroreductase-like"/>
    <property type="match status" value="1"/>
</dbReference>
<reference evidence="7" key="1">
    <citation type="submission" date="2016-12" db="EMBL/GenBank/DDBJ databases">
        <authorList>
            <person name="Song W.-J."/>
            <person name="Kurnit D.M."/>
        </authorList>
    </citation>
    <scope>NUCLEOTIDE SEQUENCE [LARGE SCALE GENOMIC DNA]</scope>
    <source>
        <strain evidence="7">ATCC 51725</strain>
    </source>
</reference>
<gene>
    <name evidence="8" type="primary">frp</name>
    <name evidence="7" type="ORF">BU200_04260</name>
    <name evidence="8" type="ORF">NCTC12957_02103</name>
</gene>
<evidence type="ECO:0000256" key="2">
    <source>
        <dbReference type="ARBA" id="ARBA00022630"/>
    </source>
</evidence>
<dbReference type="PANTHER" id="PTHR43425">
    <property type="entry name" value="OXYGEN-INSENSITIVE NADPH NITROREDUCTASE"/>
    <property type="match status" value="1"/>
</dbReference>
<evidence type="ECO:0000313" key="9">
    <source>
        <dbReference type="Proteomes" id="UP000186437"/>
    </source>
</evidence>
<accession>A0A1Q8EE14</accession>
<reference evidence="9" key="2">
    <citation type="submission" date="2016-12" db="EMBL/GenBank/DDBJ databases">
        <authorList>
            <person name="Gulvik C.A."/>
        </authorList>
    </citation>
    <scope>NUCLEOTIDE SEQUENCE [LARGE SCALE GENOMIC DNA]</scope>
    <source>
        <strain evidence="9">ATCC 51725</strain>
    </source>
</reference>
<evidence type="ECO:0000313" key="8">
    <source>
        <dbReference type="EMBL" id="SUN08505.1"/>
    </source>
</evidence>
<feature type="domain" description="Nitroreductase" evidence="6">
    <location>
        <begin position="11"/>
        <end position="162"/>
    </location>
</feature>
<dbReference type="Pfam" id="PF00881">
    <property type="entry name" value="Nitroreductase"/>
    <property type="match status" value="1"/>
</dbReference>
<dbReference type="AlphaFoldDB" id="A0A1Q8EE14"/>
<evidence type="ECO:0000259" key="6">
    <source>
        <dbReference type="Pfam" id="PF00881"/>
    </source>
</evidence>
<dbReference type="RefSeq" id="WP_075098992.1">
    <property type="nucleotide sequence ID" value="NZ_MSJL01000014.1"/>
</dbReference>
<dbReference type="EMBL" id="MSJL01000014">
    <property type="protein sequence ID" value="OLF50010.1"/>
    <property type="molecule type" value="Genomic_DNA"/>
</dbReference>
<comment type="similarity">
    <text evidence="1 5">Belongs to the flavin oxidoreductase frp family.</text>
</comment>
<protein>
    <submittedName>
        <fullName evidence="7">NADPH-dependent oxidoreductase</fullName>
    </submittedName>
    <submittedName>
        <fullName evidence="8">Putative nitroreductase</fullName>
        <ecNumber evidence="8">1.6.99.-</ecNumber>
    </submittedName>
</protein>
<dbReference type="Proteomes" id="UP000186437">
    <property type="component" value="Unassembled WGS sequence"/>
</dbReference>
<dbReference type="InterPro" id="IPR016446">
    <property type="entry name" value="Flavin_OxRdtase_Frp"/>
</dbReference>
<keyword evidence="2 5" id="KW-0285">Flavoprotein</keyword>
<evidence type="ECO:0000313" key="10">
    <source>
        <dbReference type="Proteomes" id="UP000255213"/>
    </source>
</evidence>
<dbReference type="Gene3D" id="3.40.109.10">
    <property type="entry name" value="NADH Oxidase"/>
    <property type="match status" value="1"/>
</dbReference>
<proteinExistence type="inferred from homology"/>
<reference evidence="8 10" key="3">
    <citation type="submission" date="2018-06" db="EMBL/GenBank/DDBJ databases">
        <authorList>
            <consortium name="Pathogen Informatics"/>
            <person name="Doyle S."/>
        </authorList>
    </citation>
    <scope>NUCLEOTIDE SEQUENCE [LARGE SCALE GENOMIC DNA]</scope>
    <source>
        <strain evidence="8 10">NCTC12957</strain>
    </source>
</reference>
<dbReference type="EC" id="1.6.99.-" evidence="8"/>
<dbReference type="PIRSF" id="PIRSF005426">
    <property type="entry name" value="Frp"/>
    <property type="match status" value="1"/>
</dbReference>
<dbReference type="InterPro" id="IPR000415">
    <property type="entry name" value="Nitroreductase-like"/>
</dbReference>
<keyword evidence="9" id="KW-1185">Reference proteome</keyword>
<dbReference type="Proteomes" id="UP000255213">
    <property type="component" value="Unassembled WGS sequence"/>
</dbReference>
<evidence type="ECO:0000256" key="5">
    <source>
        <dbReference type="PIRNR" id="PIRNR005426"/>
    </source>
</evidence>
<name>A0A1Q8EE14_STRAI</name>
<keyword evidence="4 5" id="KW-0560">Oxidoreductase</keyword>
<sequence length="237" mass="26535">MNETIDLMLAHSSVRRFTDEPISDQDLEAIISAGRAASTWKNFQSYSIVVVRSKEKKEALHVLTPQPAVLQADTILLFVGDHNRASKAAALHQANFDPKGTENLLISSVDAALAGQNVLLAAESLGYGGVFIGMIRHAAREIADLFALPDYTYPVFCIALGRPAQQFPVKPRLPQEFVVFQEEYQEQDVEAIRTYDRIQSDYAGARQKETWSERLIAQFGQVEHPETKTLLREKHLL</sequence>
<keyword evidence="5" id="KW-0521">NADP</keyword>
<evidence type="ECO:0000256" key="3">
    <source>
        <dbReference type="ARBA" id="ARBA00022643"/>
    </source>
</evidence>
<keyword evidence="3 5" id="KW-0288">FMN</keyword>